<dbReference type="EMBL" id="FOHN01000002">
    <property type="protein sequence ID" value="SES68449.1"/>
    <property type="molecule type" value="Genomic_DNA"/>
</dbReference>
<dbReference type="Pfam" id="PF05257">
    <property type="entry name" value="CHAP"/>
    <property type="match status" value="1"/>
</dbReference>
<evidence type="ECO:0000313" key="4">
    <source>
        <dbReference type="Proteomes" id="UP000199800"/>
    </source>
</evidence>
<keyword evidence="4" id="KW-1185">Reference proteome</keyword>
<dbReference type="Pfam" id="PF24032">
    <property type="entry name" value="YQBQ"/>
    <property type="match status" value="1"/>
</dbReference>
<dbReference type="AlphaFoldDB" id="A0A1H9YIX9"/>
<feature type="domain" description="Peptidase C51" evidence="1">
    <location>
        <begin position="32"/>
        <end position="114"/>
    </location>
</feature>
<evidence type="ECO:0000259" key="2">
    <source>
        <dbReference type="Pfam" id="PF24032"/>
    </source>
</evidence>
<dbReference type="RefSeq" id="WP_092475313.1">
    <property type="nucleotide sequence ID" value="NZ_FOHN01000002.1"/>
</dbReference>
<protein>
    <submittedName>
        <fullName evidence="3">CHAP domain-containing protein</fullName>
    </submittedName>
</protein>
<evidence type="ECO:0000313" key="3">
    <source>
        <dbReference type="EMBL" id="SES68449.1"/>
    </source>
</evidence>
<dbReference type="InterPro" id="IPR056937">
    <property type="entry name" value="YqbQ/XkdQ"/>
</dbReference>
<dbReference type="STRING" id="29364.SAMN04487772_10223"/>
<dbReference type="Gene3D" id="3.90.1720.10">
    <property type="entry name" value="endopeptidase domain like (from Nostoc punctiforme)"/>
    <property type="match status" value="1"/>
</dbReference>
<feature type="domain" description="YqbQ/XkdQ" evidence="2">
    <location>
        <begin position="218"/>
        <end position="507"/>
    </location>
</feature>
<dbReference type="SUPFAM" id="SSF54001">
    <property type="entry name" value="Cysteine proteinases"/>
    <property type="match status" value="1"/>
</dbReference>
<accession>A0A1H9YIX9</accession>
<dbReference type="Proteomes" id="UP000199800">
    <property type="component" value="Unassembled WGS sequence"/>
</dbReference>
<evidence type="ECO:0000259" key="1">
    <source>
        <dbReference type="Pfam" id="PF05257"/>
    </source>
</evidence>
<dbReference type="InterPro" id="IPR038765">
    <property type="entry name" value="Papain-like_cys_pep_sf"/>
</dbReference>
<reference evidence="3 4" key="1">
    <citation type="submission" date="2016-10" db="EMBL/GenBank/DDBJ databases">
        <authorList>
            <person name="de Groot N.N."/>
        </authorList>
    </citation>
    <scope>NUCLEOTIDE SEQUENCE [LARGE SCALE GENOMIC DNA]</scope>
    <source>
        <strain evidence="3 4">DSM 1801</strain>
    </source>
</reference>
<name>A0A1H9YIX9_9FIRM</name>
<dbReference type="OrthoDB" id="1698671at2"/>
<gene>
    <name evidence="3" type="ORF">SAMN04487772_10223</name>
</gene>
<dbReference type="SUPFAM" id="SSF69279">
    <property type="entry name" value="Phage tail proteins"/>
    <property type="match status" value="1"/>
</dbReference>
<proteinExistence type="predicted"/>
<dbReference type="InterPro" id="IPR007921">
    <property type="entry name" value="CHAP_dom"/>
</dbReference>
<organism evidence="3 4">
    <name type="scientific">[Clostridium] polysaccharolyticum</name>
    <dbReference type="NCBI Taxonomy" id="29364"/>
    <lineage>
        <taxon>Bacteria</taxon>
        <taxon>Bacillati</taxon>
        <taxon>Bacillota</taxon>
        <taxon>Clostridia</taxon>
        <taxon>Lachnospirales</taxon>
        <taxon>Lachnospiraceae</taxon>
    </lineage>
</organism>
<sequence>MAKDIINVAESQIGYHEEGKNRTKYGAWYGMNGAPWCHMFASWCANQAGVSTSIFPRTASTDVGMQWFKDHGLFKYKGSYTPKRGDVVYFKTGRSHVGLVESVTGNTLHTIEGNTSSKVARRTYSLSESTITGYGTPQYPNINSSAAGSTQGSSNKKKTSAKELAYLNSILKNHKSAIIADVTDREIKETNKLPDGKVLVLINNGKDKFFLPVNESMTITEERKCSPGTAKFEFKYERKYKVEEGNAVLIVVDGVKRFYGFVFTRSVSKDGMMSITAYNQLRYFKNKDTLVYKNKTASEVLKIIIDRFNLNAGTITDTKYKVSAIEDNMTLFDIMQNVLDDTMMTKGIIYTLWDDCGKLMLQDTSKMIVNGCLIDAETGEDYTYKTSIDSNTYNQVKLIYENKDKGTFDLYVTKDSNNINKWGVLQYLEKIDDPDVGKLKSQAYLKLYNQKTKNLTIKGVIGNTAVHAGCLIPVLLTLQDMKISNYMLVEKVVHNFKNKQYTMDLTVSGGGFSG</sequence>